<dbReference type="Pfam" id="PF13646">
    <property type="entry name" value="HEAT_2"/>
    <property type="match status" value="1"/>
</dbReference>
<dbReference type="InterPro" id="IPR016024">
    <property type="entry name" value="ARM-type_fold"/>
</dbReference>
<organism evidence="1 2">
    <name type="scientific">Candidatus Nitrospira inopinata</name>
    <dbReference type="NCBI Taxonomy" id="1715989"/>
    <lineage>
        <taxon>Bacteria</taxon>
        <taxon>Pseudomonadati</taxon>
        <taxon>Nitrospirota</taxon>
        <taxon>Nitrospiria</taxon>
        <taxon>Nitrospirales</taxon>
        <taxon>Nitrospiraceae</taxon>
        <taxon>Nitrospira</taxon>
    </lineage>
</organism>
<dbReference type="Proteomes" id="UP000066284">
    <property type="component" value="Chromosome 1"/>
</dbReference>
<evidence type="ECO:0000313" key="1">
    <source>
        <dbReference type="EMBL" id="CUQ65119.1"/>
    </source>
</evidence>
<reference evidence="2" key="1">
    <citation type="submission" date="2015-09" db="EMBL/GenBank/DDBJ databases">
        <authorList>
            <person name="Daims H."/>
        </authorList>
    </citation>
    <scope>NUCLEOTIDE SEQUENCE [LARGE SCALE GENOMIC DNA]</scope>
</reference>
<dbReference type="GO" id="GO:0016491">
    <property type="term" value="F:oxidoreductase activity"/>
    <property type="evidence" value="ECO:0007669"/>
    <property type="project" value="TreeGrafter"/>
</dbReference>
<dbReference type="STRING" id="1715989.NITINOP_0143"/>
<gene>
    <name evidence="1" type="ORF">NITINOP_0143</name>
</gene>
<sequence>MPEETPMTLIQITPKGGERKDGFNLVTERVVAVNPEAKQVEVELLAYDGKTVVLDVADEALEDLKKLKAGDGATIRVVEEGGKRIAKSFRIRPKDPNAAKADAMLLDLKDPHWLNRKYAAEVLGELKDPRAVDPLVEALTDEVGDVRQRAYDSLIKIGGPSVPSLIPLLVSEEDEIRQAATEILRKIGKPAVEPLATALADADDRLKTRILKVLDRMGYKPKSSKSDATVELPRLT</sequence>
<dbReference type="SMART" id="SM00567">
    <property type="entry name" value="EZ_HEAT"/>
    <property type="match status" value="3"/>
</dbReference>
<dbReference type="SUPFAM" id="SSF48371">
    <property type="entry name" value="ARM repeat"/>
    <property type="match status" value="1"/>
</dbReference>
<dbReference type="Gene3D" id="1.25.10.10">
    <property type="entry name" value="Leucine-rich Repeat Variant"/>
    <property type="match status" value="1"/>
</dbReference>
<name>A0A0S4KN01_9BACT</name>
<dbReference type="KEGG" id="nio:NITINOP_0143"/>
<dbReference type="EMBL" id="LN885086">
    <property type="protein sequence ID" value="CUQ65119.1"/>
    <property type="molecule type" value="Genomic_DNA"/>
</dbReference>
<dbReference type="OrthoDB" id="9778029at2"/>
<dbReference type="PANTHER" id="PTHR12697">
    <property type="entry name" value="PBS LYASE HEAT-LIKE PROTEIN"/>
    <property type="match status" value="1"/>
</dbReference>
<dbReference type="PANTHER" id="PTHR12697:SF38">
    <property type="entry name" value="PBS LYASE HEAT DOMAIN PROTEIN REPEAT-CONTAINING PROTEIN"/>
    <property type="match status" value="1"/>
</dbReference>
<protein>
    <recommendedName>
        <fullName evidence="3">HEAT repeat domain-containing protein</fullName>
    </recommendedName>
</protein>
<evidence type="ECO:0008006" key="3">
    <source>
        <dbReference type="Google" id="ProtNLM"/>
    </source>
</evidence>
<proteinExistence type="predicted"/>
<dbReference type="AlphaFoldDB" id="A0A0S4KN01"/>
<evidence type="ECO:0000313" key="2">
    <source>
        <dbReference type="Proteomes" id="UP000066284"/>
    </source>
</evidence>
<dbReference type="InterPro" id="IPR011989">
    <property type="entry name" value="ARM-like"/>
</dbReference>
<keyword evidence="2" id="KW-1185">Reference proteome</keyword>
<dbReference type="RefSeq" id="WP_082633457.1">
    <property type="nucleotide sequence ID" value="NZ_LN885086.1"/>
</dbReference>
<accession>A0A0S4KN01</accession>
<dbReference type="InterPro" id="IPR004155">
    <property type="entry name" value="PBS_lyase_HEAT"/>
</dbReference>